<dbReference type="GO" id="GO:0003984">
    <property type="term" value="F:acetolactate synthase activity"/>
    <property type="evidence" value="ECO:0007669"/>
    <property type="project" value="TreeGrafter"/>
</dbReference>
<proteinExistence type="inferred from homology"/>
<evidence type="ECO:0000256" key="1">
    <source>
        <dbReference type="ARBA" id="ARBA00007812"/>
    </source>
</evidence>
<dbReference type="FunFam" id="3.40.50.970:FF:000007">
    <property type="entry name" value="Acetolactate synthase"/>
    <property type="match status" value="1"/>
</dbReference>
<dbReference type="InterPro" id="IPR045229">
    <property type="entry name" value="TPP_enz"/>
</dbReference>
<dbReference type="Gene3D" id="3.40.50.1220">
    <property type="entry name" value="TPP-binding domain"/>
    <property type="match status" value="1"/>
</dbReference>
<feature type="domain" description="Thiamine pyrophosphate enzyme N-terminal TPP-binding" evidence="6">
    <location>
        <begin position="20"/>
        <end position="132"/>
    </location>
</feature>
<dbReference type="InterPro" id="IPR012000">
    <property type="entry name" value="Thiamin_PyroP_enz_cen_dom"/>
</dbReference>
<gene>
    <name evidence="7" type="ORF">I8J34_20640</name>
</gene>
<dbReference type="InterPro" id="IPR011766">
    <property type="entry name" value="TPP_enzyme_TPP-bd"/>
</dbReference>
<dbReference type="InterPro" id="IPR029035">
    <property type="entry name" value="DHS-like_NAD/FAD-binding_dom"/>
</dbReference>
<evidence type="ECO:0000313" key="8">
    <source>
        <dbReference type="Proteomes" id="UP000694660"/>
    </source>
</evidence>
<dbReference type="Pfam" id="PF02776">
    <property type="entry name" value="TPP_enzyme_N"/>
    <property type="match status" value="1"/>
</dbReference>
<dbReference type="PANTHER" id="PTHR18968">
    <property type="entry name" value="THIAMINE PYROPHOSPHATE ENZYMES"/>
    <property type="match status" value="1"/>
</dbReference>
<sequence length="591" mass="62985">MDRPNPAAFMRPEDTHKQPDVADLIVAHLEQIGVEYVFGVPGGAIEPIYNALARSARRNGPRVITTRHEAGAAYMAEGYARESGRLGVCIATSGPGATNLITGVACAHDNGIPLLAITGQPKLTAFGRRALQESGCTGVNTLGMFRHCTGYNTLLSHPEQAEPKIVSALAYAFQNRGAAHLTIPVDIQRSAAPAEWQGPAKGLRRMLRSPALVDEDAVQAVFDALGAARRPVFLLGGGAGGAVDLFLQLIERHGAAFVTTPDAKGFVNPAHPLYHGVFGFAGHPQARELLTADPDLIVAVGVSLGEWTSAGWSDVLLNDRLIHIDSRAEHLQRSSMARLQVSGNPVSVAHRLLAMDAARPVTPAPAAPVKSSRLPATPAHIAPGVRPQVLMEVLSERCPPTVNFVADPGNSTAWAIHHLELNCRRHRPASADARHQRNPAASWLRVLMDFAPMAWAISCSIGVALARRGRPVVCLTGDGSYLMSGQEITVAQTERLPVLFVVLNDASLGMVKHGQRLANAEPIGFHLPTIDFAAQARALGIEGIAIRSEAELAALDLVGLLSRNGPTLLDVRIDTEQEPPIRMRLEALGTV</sequence>
<dbReference type="EMBL" id="JAEKFT010000033">
    <property type="protein sequence ID" value="MBT0963601.1"/>
    <property type="molecule type" value="Genomic_DNA"/>
</dbReference>
<evidence type="ECO:0000259" key="4">
    <source>
        <dbReference type="Pfam" id="PF00205"/>
    </source>
</evidence>
<dbReference type="PANTHER" id="PTHR18968:SF167">
    <property type="entry name" value="ACETOLACTATE SYNTHASE LARGE SUBUNIT ILVB2-RELATED"/>
    <property type="match status" value="1"/>
</dbReference>
<dbReference type="InterPro" id="IPR029061">
    <property type="entry name" value="THDP-binding"/>
</dbReference>
<dbReference type="GO" id="GO:0000287">
    <property type="term" value="F:magnesium ion binding"/>
    <property type="evidence" value="ECO:0007669"/>
    <property type="project" value="InterPro"/>
</dbReference>
<evidence type="ECO:0000256" key="3">
    <source>
        <dbReference type="RuleBase" id="RU362132"/>
    </source>
</evidence>
<evidence type="ECO:0000256" key="2">
    <source>
        <dbReference type="ARBA" id="ARBA00023052"/>
    </source>
</evidence>
<dbReference type="SUPFAM" id="SSF52518">
    <property type="entry name" value="Thiamin diphosphate-binding fold (THDP-binding)"/>
    <property type="match status" value="2"/>
</dbReference>
<comment type="caution">
    <text evidence="7">The sequence shown here is derived from an EMBL/GenBank/DDBJ whole genome shotgun (WGS) entry which is preliminary data.</text>
</comment>
<dbReference type="Gene3D" id="3.40.50.970">
    <property type="match status" value="2"/>
</dbReference>
<dbReference type="GO" id="GO:0009097">
    <property type="term" value="P:isoleucine biosynthetic process"/>
    <property type="evidence" value="ECO:0007669"/>
    <property type="project" value="TreeGrafter"/>
</dbReference>
<organism evidence="7 8">
    <name type="scientific">Denitromonas iodatirespirans</name>
    <dbReference type="NCBI Taxonomy" id="2795389"/>
    <lineage>
        <taxon>Bacteria</taxon>
        <taxon>Pseudomonadati</taxon>
        <taxon>Pseudomonadota</taxon>
        <taxon>Betaproteobacteria</taxon>
        <taxon>Rhodocyclales</taxon>
        <taxon>Zoogloeaceae</taxon>
        <taxon>Denitromonas</taxon>
    </lineage>
</organism>
<dbReference type="GO" id="GO:0050660">
    <property type="term" value="F:flavin adenine dinucleotide binding"/>
    <property type="evidence" value="ECO:0007669"/>
    <property type="project" value="TreeGrafter"/>
</dbReference>
<dbReference type="Pfam" id="PF02775">
    <property type="entry name" value="TPP_enzyme_C"/>
    <property type="match status" value="1"/>
</dbReference>
<evidence type="ECO:0000259" key="6">
    <source>
        <dbReference type="Pfam" id="PF02776"/>
    </source>
</evidence>
<dbReference type="GO" id="GO:0005948">
    <property type="term" value="C:acetolactate synthase complex"/>
    <property type="evidence" value="ECO:0007669"/>
    <property type="project" value="TreeGrafter"/>
</dbReference>
<keyword evidence="8" id="KW-1185">Reference proteome</keyword>
<dbReference type="AlphaFoldDB" id="A0A944DEN1"/>
<dbReference type="SUPFAM" id="SSF52467">
    <property type="entry name" value="DHS-like NAD/FAD-binding domain"/>
    <property type="match status" value="1"/>
</dbReference>
<comment type="similarity">
    <text evidence="1 3">Belongs to the TPP enzyme family.</text>
</comment>
<feature type="domain" description="Thiamine pyrophosphate enzyme TPP-binding" evidence="5">
    <location>
        <begin position="439"/>
        <end position="571"/>
    </location>
</feature>
<dbReference type="GO" id="GO:0009099">
    <property type="term" value="P:L-valine biosynthetic process"/>
    <property type="evidence" value="ECO:0007669"/>
    <property type="project" value="TreeGrafter"/>
</dbReference>
<dbReference type="InterPro" id="IPR012001">
    <property type="entry name" value="Thiamin_PyroP_enz_TPP-bd_dom"/>
</dbReference>
<reference evidence="8" key="1">
    <citation type="journal article" date="2022" name="ISME J.">
        <title>Genetic and phylogenetic analysis of dissimilatory iodate-reducing bacteria identifies potential niches across the world's oceans.</title>
        <authorList>
            <person name="Reyes-Umana V."/>
            <person name="Henning Z."/>
            <person name="Lee K."/>
            <person name="Barnum T.P."/>
            <person name="Coates J.D."/>
        </authorList>
    </citation>
    <scope>NUCLEOTIDE SEQUENCE [LARGE SCALE GENOMIC DNA]</scope>
    <source>
        <strain evidence="8">IR12</strain>
    </source>
</reference>
<evidence type="ECO:0000313" key="7">
    <source>
        <dbReference type="EMBL" id="MBT0963601.1"/>
    </source>
</evidence>
<name>A0A944DEN1_DENI1</name>
<dbReference type="Pfam" id="PF00205">
    <property type="entry name" value="TPP_enzyme_M"/>
    <property type="match status" value="1"/>
</dbReference>
<evidence type="ECO:0000259" key="5">
    <source>
        <dbReference type="Pfam" id="PF02775"/>
    </source>
</evidence>
<keyword evidence="2 3" id="KW-0786">Thiamine pyrophosphate</keyword>
<dbReference type="RefSeq" id="WP_214363532.1">
    <property type="nucleotide sequence ID" value="NZ_JAEKFT010000033.1"/>
</dbReference>
<dbReference type="Proteomes" id="UP000694660">
    <property type="component" value="Unassembled WGS sequence"/>
</dbReference>
<protein>
    <submittedName>
        <fullName evidence="7">Thiamine pyrophosphate-binding protein</fullName>
    </submittedName>
</protein>
<dbReference type="CDD" id="cd00568">
    <property type="entry name" value="TPP_enzymes"/>
    <property type="match status" value="1"/>
</dbReference>
<feature type="domain" description="Thiamine pyrophosphate enzyme central" evidence="4">
    <location>
        <begin position="218"/>
        <end position="350"/>
    </location>
</feature>
<accession>A0A944DEN1</accession>
<dbReference type="GO" id="GO:0030976">
    <property type="term" value="F:thiamine pyrophosphate binding"/>
    <property type="evidence" value="ECO:0007669"/>
    <property type="project" value="InterPro"/>
</dbReference>